<dbReference type="InParanoid" id="B9SE00"/>
<keyword evidence="3" id="KW-1185">Reference proteome</keyword>
<dbReference type="OrthoDB" id="1932905at2759"/>
<evidence type="ECO:0000313" key="3">
    <source>
        <dbReference type="Proteomes" id="UP000008311"/>
    </source>
</evidence>
<dbReference type="Proteomes" id="UP000008311">
    <property type="component" value="Unassembled WGS sequence"/>
</dbReference>
<name>B9SE00_RICCO</name>
<dbReference type="KEGG" id="rcu:8287467"/>
<accession>B9SE00</accession>
<dbReference type="PANTHER" id="PTHR33513">
    <property type="entry name" value="OS06G0523300 PROTEIN"/>
    <property type="match status" value="1"/>
</dbReference>
<evidence type="ECO:0000259" key="1">
    <source>
        <dbReference type="Pfam" id="PF24847"/>
    </source>
</evidence>
<proteinExistence type="predicted"/>
<protein>
    <recommendedName>
        <fullName evidence="1">DUF7722 domain-containing protein</fullName>
    </recommendedName>
</protein>
<dbReference type="InterPro" id="IPR056139">
    <property type="entry name" value="DUF7722"/>
</dbReference>
<dbReference type="AlphaFoldDB" id="B9SE00"/>
<organism evidence="2 3">
    <name type="scientific">Ricinus communis</name>
    <name type="common">Castor bean</name>
    <dbReference type="NCBI Taxonomy" id="3988"/>
    <lineage>
        <taxon>Eukaryota</taxon>
        <taxon>Viridiplantae</taxon>
        <taxon>Streptophyta</taxon>
        <taxon>Embryophyta</taxon>
        <taxon>Tracheophyta</taxon>
        <taxon>Spermatophyta</taxon>
        <taxon>Magnoliopsida</taxon>
        <taxon>eudicotyledons</taxon>
        <taxon>Gunneridae</taxon>
        <taxon>Pentapetalae</taxon>
        <taxon>rosids</taxon>
        <taxon>fabids</taxon>
        <taxon>Malpighiales</taxon>
        <taxon>Euphorbiaceae</taxon>
        <taxon>Acalyphoideae</taxon>
        <taxon>Acalypheae</taxon>
        <taxon>Ricinus</taxon>
    </lineage>
</organism>
<dbReference type="EMBL" id="EQ973933">
    <property type="protein sequence ID" value="EEF38143.1"/>
    <property type="molecule type" value="Genomic_DNA"/>
</dbReference>
<dbReference type="STRING" id="3988.B9SE00"/>
<sequence>MAVDIPGNKKSGERKVVVGGLSLLFKDECDGEPKTKDFESSRTIIGAEENMVVVDGFPLACKDNDQAQKEVNCSSSIIMVEEVEESVADDKKPVGLNMEKNGKRTSDYTFKMPLHFPRYTKEQYEEMSEEKLDLLLQEYGLFVNHGDLDYKKQFAINAFLWPTTTPCGELLAAQNYQTACQEKRK</sequence>
<feature type="domain" description="DUF7722" evidence="1">
    <location>
        <begin position="116"/>
        <end position="162"/>
    </location>
</feature>
<dbReference type="PANTHER" id="PTHR33513:SF4">
    <property type="entry name" value="GB|AAF04428.1"/>
    <property type="match status" value="1"/>
</dbReference>
<evidence type="ECO:0000313" key="2">
    <source>
        <dbReference type="EMBL" id="EEF38143.1"/>
    </source>
</evidence>
<reference evidence="3" key="1">
    <citation type="journal article" date="2010" name="Nat. Biotechnol.">
        <title>Draft genome sequence of the oilseed species Ricinus communis.</title>
        <authorList>
            <person name="Chan A.P."/>
            <person name="Crabtree J."/>
            <person name="Zhao Q."/>
            <person name="Lorenzi H."/>
            <person name="Orvis J."/>
            <person name="Puiu D."/>
            <person name="Melake-Berhan A."/>
            <person name="Jones K.M."/>
            <person name="Redman J."/>
            <person name="Chen G."/>
            <person name="Cahoon E.B."/>
            <person name="Gedil M."/>
            <person name="Stanke M."/>
            <person name="Haas B.J."/>
            <person name="Wortman J.R."/>
            <person name="Fraser-Liggett C.M."/>
            <person name="Ravel J."/>
            <person name="Rabinowicz P.D."/>
        </authorList>
    </citation>
    <scope>NUCLEOTIDE SEQUENCE [LARGE SCALE GENOMIC DNA]</scope>
    <source>
        <strain evidence="3">cv. Hale</strain>
    </source>
</reference>
<dbReference type="Pfam" id="PF24847">
    <property type="entry name" value="DUF7722"/>
    <property type="match status" value="1"/>
</dbReference>
<gene>
    <name evidence="2" type="ORF">RCOM_1481440</name>
</gene>